<sequence length="310" mass="32631">MNDVAAPGSLARACLRSSRPNFLVLAPLCVGLAITAAWADGLRPSTLDSLLVLLGALLAHAAVNLLNEHHDYHSGLDEMTQRTPFSGGSGALPVQPEAATAVWKAAVACLCLVVAIGVWFLWRAGPVMLVYGLLGLALVVAYTGWLTRRPWLCLLAPGVGFGLLMVLGAHHALTDGLSATVLVAALIPTLMVSALLLINQLPDIDADRQVGRDHLAIRLGPRRAARLGAGMMAMAFAVVPLSWLAGLLPGQAWLMWLALPALVWLVRGLWSLPVEVEQGELAPLLPLMGLNVVLLLVSLTLLNAGLVLAA</sequence>
<organism evidence="10 12">
    <name type="scientific">Billgrantia kenyensis</name>
    <dbReference type="NCBI Taxonomy" id="321266"/>
    <lineage>
        <taxon>Bacteria</taxon>
        <taxon>Pseudomonadati</taxon>
        <taxon>Pseudomonadota</taxon>
        <taxon>Gammaproteobacteria</taxon>
        <taxon>Oceanospirillales</taxon>
        <taxon>Halomonadaceae</taxon>
        <taxon>Billgrantia</taxon>
    </lineage>
</organism>
<dbReference type="EMBL" id="JABFUB010000030">
    <property type="protein sequence ID" value="MCG6663716.1"/>
    <property type="molecule type" value="Genomic_DNA"/>
</dbReference>
<evidence type="ECO:0000313" key="11">
    <source>
        <dbReference type="EMBL" id="MCG6663716.1"/>
    </source>
</evidence>
<dbReference type="CDD" id="cd13962">
    <property type="entry name" value="PT_UbiA_UBIAD1"/>
    <property type="match status" value="1"/>
</dbReference>
<dbReference type="AlphaFoldDB" id="A0A7V9W4Q9"/>
<feature type="transmembrane region" description="Helical" evidence="9">
    <location>
        <begin position="179"/>
        <end position="198"/>
    </location>
</feature>
<evidence type="ECO:0000256" key="8">
    <source>
        <dbReference type="ARBA" id="ARBA00023136"/>
    </source>
</evidence>
<evidence type="ECO:0000313" key="12">
    <source>
        <dbReference type="Proteomes" id="UP000518091"/>
    </source>
</evidence>
<reference evidence="11 13" key="1">
    <citation type="submission" date="2020-05" db="EMBL/GenBank/DDBJ databases">
        <title>Comparative genomic analysis of denitrifying bacteria from Halomonas genus.</title>
        <authorList>
            <person name="Wang L."/>
            <person name="Shao Z."/>
        </authorList>
    </citation>
    <scope>NUCLEOTIDE SEQUENCE [LARGE SCALE GENOMIC DNA]</scope>
    <source>
        <strain evidence="11 13">DSM 17331</strain>
    </source>
</reference>
<evidence type="ECO:0000256" key="4">
    <source>
        <dbReference type="ARBA" id="ARBA00022475"/>
    </source>
</evidence>
<dbReference type="EMBL" id="JACEFT010000040">
    <property type="protein sequence ID" value="MBA2780989.1"/>
    <property type="molecule type" value="Genomic_DNA"/>
</dbReference>
<dbReference type="InterPro" id="IPR000537">
    <property type="entry name" value="UbiA_prenyltransferase"/>
</dbReference>
<dbReference type="InterPro" id="IPR026046">
    <property type="entry name" value="UBIAD1"/>
</dbReference>
<evidence type="ECO:0000256" key="5">
    <source>
        <dbReference type="ARBA" id="ARBA00022679"/>
    </source>
</evidence>
<evidence type="ECO:0000256" key="1">
    <source>
        <dbReference type="ARBA" id="ARBA00004141"/>
    </source>
</evidence>
<dbReference type="RefSeq" id="WP_181516861.1">
    <property type="nucleotide sequence ID" value="NZ_JABFUB010000030.1"/>
</dbReference>
<dbReference type="GO" id="GO:0042371">
    <property type="term" value="P:vitamin K biosynthetic process"/>
    <property type="evidence" value="ECO:0007669"/>
    <property type="project" value="TreeGrafter"/>
</dbReference>
<accession>A0A7V9W4Q9</accession>
<dbReference type="UniPathway" id="UPA00079"/>
<dbReference type="Proteomes" id="UP000814353">
    <property type="component" value="Unassembled WGS sequence"/>
</dbReference>
<keyword evidence="8 9" id="KW-0472">Membrane</keyword>
<gene>
    <name evidence="10" type="ORF">H1D44_19070</name>
    <name evidence="11" type="ORF">HOP48_19480</name>
</gene>
<feature type="transmembrane region" description="Helical" evidence="9">
    <location>
        <begin position="128"/>
        <end position="145"/>
    </location>
</feature>
<feature type="transmembrane region" description="Helical" evidence="9">
    <location>
        <begin position="152"/>
        <end position="173"/>
    </location>
</feature>
<dbReference type="GO" id="GO:0009234">
    <property type="term" value="P:menaquinone biosynthetic process"/>
    <property type="evidence" value="ECO:0007669"/>
    <property type="project" value="UniProtKB-UniPathway"/>
</dbReference>
<dbReference type="GO" id="GO:0004659">
    <property type="term" value="F:prenyltransferase activity"/>
    <property type="evidence" value="ECO:0007669"/>
    <property type="project" value="InterPro"/>
</dbReference>
<keyword evidence="13" id="KW-1185">Reference proteome</keyword>
<dbReference type="PIRSF" id="PIRSF005355">
    <property type="entry name" value="UBIAD1"/>
    <property type="match status" value="1"/>
</dbReference>
<comment type="pathway">
    <text evidence="2">Quinol/quinone metabolism; menaquinone biosynthesis.</text>
</comment>
<evidence type="ECO:0000256" key="9">
    <source>
        <dbReference type="SAM" id="Phobius"/>
    </source>
</evidence>
<dbReference type="GO" id="GO:0016020">
    <property type="term" value="C:membrane"/>
    <property type="evidence" value="ECO:0007669"/>
    <property type="project" value="UniProtKB-SubCell"/>
</dbReference>
<evidence type="ECO:0000256" key="2">
    <source>
        <dbReference type="ARBA" id="ARBA00004863"/>
    </source>
</evidence>
<keyword evidence="7 9" id="KW-1133">Transmembrane helix</keyword>
<dbReference type="PANTHER" id="PTHR13929">
    <property type="entry name" value="1,4-DIHYDROXY-2-NAPHTHOATE OCTAPRENYLTRANSFERASE"/>
    <property type="match status" value="1"/>
</dbReference>
<feature type="transmembrane region" description="Helical" evidence="9">
    <location>
        <begin position="101"/>
        <end position="122"/>
    </location>
</feature>
<dbReference type="InterPro" id="IPR044878">
    <property type="entry name" value="UbiA_sf"/>
</dbReference>
<dbReference type="Proteomes" id="UP000518091">
    <property type="component" value="Unassembled WGS sequence"/>
</dbReference>
<dbReference type="Gene3D" id="1.10.357.140">
    <property type="entry name" value="UbiA prenyltransferase"/>
    <property type="match status" value="1"/>
</dbReference>
<proteinExistence type="predicted"/>
<feature type="transmembrane region" description="Helical" evidence="9">
    <location>
        <begin position="253"/>
        <end position="272"/>
    </location>
</feature>
<feature type="transmembrane region" description="Helical" evidence="9">
    <location>
        <begin position="284"/>
        <end position="309"/>
    </location>
</feature>
<comment type="subcellular location">
    <subcellularLocation>
        <location evidence="1">Membrane</location>
        <topology evidence="1">Multi-pass membrane protein</topology>
    </subcellularLocation>
</comment>
<evidence type="ECO:0000256" key="3">
    <source>
        <dbReference type="ARBA" id="ARBA00022428"/>
    </source>
</evidence>
<keyword evidence="3" id="KW-0474">Menaquinone biosynthesis</keyword>
<name>A0A7V9W4Q9_9GAMM</name>
<evidence type="ECO:0000256" key="6">
    <source>
        <dbReference type="ARBA" id="ARBA00022692"/>
    </source>
</evidence>
<evidence type="ECO:0000256" key="7">
    <source>
        <dbReference type="ARBA" id="ARBA00022989"/>
    </source>
</evidence>
<protein>
    <submittedName>
        <fullName evidence="10">Prenyltransferase</fullName>
    </submittedName>
</protein>
<dbReference type="Pfam" id="PF01040">
    <property type="entry name" value="UbiA"/>
    <property type="match status" value="1"/>
</dbReference>
<keyword evidence="6 9" id="KW-0812">Transmembrane</keyword>
<feature type="transmembrane region" description="Helical" evidence="9">
    <location>
        <begin position="49"/>
        <end position="66"/>
    </location>
</feature>
<reference evidence="10 12" key="2">
    <citation type="submission" date="2020-07" db="EMBL/GenBank/DDBJ databases">
        <title>Identification of Halomonas strains.</title>
        <authorList>
            <person name="Xiao Z."/>
            <person name="Shen J."/>
        </authorList>
    </citation>
    <scope>NUCLEOTIDE SEQUENCE [LARGE SCALE GENOMIC DNA]</scope>
    <source>
        <strain evidence="10 12">DSM 17331</strain>
    </source>
</reference>
<keyword evidence="4" id="KW-1003">Cell membrane</keyword>
<evidence type="ECO:0000313" key="13">
    <source>
        <dbReference type="Proteomes" id="UP000814353"/>
    </source>
</evidence>
<dbReference type="PANTHER" id="PTHR13929:SF0">
    <property type="entry name" value="UBIA PRENYLTRANSFERASE DOMAIN-CONTAINING PROTEIN 1"/>
    <property type="match status" value="1"/>
</dbReference>
<keyword evidence="5 10" id="KW-0808">Transferase</keyword>
<evidence type="ECO:0000313" key="10">
    <source>
        <dbReference type="EMBL" id="MBA2780989.1"/>
    </source>
</evidence>
<comment type="caution">
    <text evidence="10">The sequence shown here is derived from an EMBL/GenBank/DDBJ whole genome shotgun (WGS) entry which is preliminary data.</text>
</comment>
<feature type="transmembrane region" description="Helical" evidence="9">
    <location>
        <begin position="227"/>
        <end position="247"/>
    </location>
</feature>